<sequence>MNLILINLFLLFLIIAFTIYAFITKKSLNYKLVGLLLIAYYIDKDVKLIAPNYIYDSLKPFLYFLEATLLIILLIRFFINFFKSRKKSKNTNSIK</sequence>
<organism evidence="2 3">
    <name type="scientific">Clostridium moniliforme</name>
    <dbReference type="NCBI Taxonomy" id="39489"/>
    <lineage>
        <taxon>Bacteria</taxon>
        <taxon>Bacillati</taxon>
        <taxon>Bacillota</taxon>
        <taxon>Clostridia</taxon>
        <taxon>Eubacteriales</taxon>
        <taxon>Clostridiaceae</taxon>
        <taxon>Clostridium</taxon>
    </lineage>
</organism>
<keyword evidence="2" id="KW-0378">Hydrolase</keyword>
<name>A0ABS4EZ63_9CLOT</name>
<evidence type="ECO:0000313" key="2">
    <source>
        <dbReference type="EMBL" id="MBP1889280.1"/>
    </source>
</evidence>
<comment type="caution">
    <text evidence="2">The sequence shown here is derived from an EMBL/GenBank/DDBJ whole genome shotgun (WGS) entry which is preliminary data.</text>
</comment>
<dbReference type="GO" id="GO:0016787">
    <property type="term" value="F:hydrolase activity"/>
    <property type="evidence" value="ECO:0007669"/>
    <property type="project" value="UniProtKB-KW"/>
</dbReference>
<gene>
    <name evidence="2" type="ORF">J2Z53_000861</name>
</gene>
<keyword evidence="3" id="KW-1185">Reference proteome</keyword>
<protein>
    <submittedName>
        <fullName evidence="2">Neutral ceramidase superfamily lipid hydrolase</fullName>
    </submittedName>
</protein>
<reference evidence="2 3" key="1">
    <citation type="submission" date="2021-03" db="EMBL/GenBank/DDBJ databases">
        <title>Genomic Encyclopedia of Type Strains, Phase IV (KMG-IV): sequencing the most valuable type-strain genomes for metagenomic binning, comparative biology and taxonomic classification.</title>
        <authorList>
            <person name="Goeker M."/>
        </authorList>
    </citation>
    <scope>NUCLEOTIDE SEQUENCE [LARGE SCALE GENOMIC DNA]</scope>
    <source>
        <strain evidence="2 3">DSM 3984</strain>
    </source>
</reference>
<dbReference type="EMBL" id="JAGGJZ010000002">
    <property type="protein sequence ID" value="MBP1889280.1"/>
    <property type="molecule type" value="Genomic_DNA"/>
</dbReference>
<keyword evidence="1" id="KW-1133">Transmembrane helix</keyword>
<dbReference type="Proteomes" id="UP000783390">
    <property type="component" value="Unassembled WGS sequence"/>
</dbReference>
<keyword evidence="1" id="KW-0812">Transmembrane</keyword>
<evidence type="ECO:0000313" key="3">
    <source>
        <dbReference type="Proteomes" id="UP000783390"/>
    </source>
</evidence>
<evidence type="ECO:0000256" key="1">
    <source>
        <dbReference type="SAM" id="Phobius"/>
    </source>
</evidence>
<accession>A0ABS4EZ63</accession>
<keyword evidence="1" id="KW-0472">Membrane</keyword>
<proteinExistence type="predicted"/>
<feature type="transmembrane region" description="Helical" evidence="1">
    <location>
        <begin position="6"/>
        <end position="23"/>
    </location>
</feature>
<feature type="transmembrane region" description="Helical" evidence="1">
    <location>
        <begin position="61"/>
        <end position="79"/>
    </location>
</feature>